<protein>
    <submittedName>
        <fullName evidence="1">Uncharacterized protein</fullName>
    </submittedName>
</protein>
<comment type="caution">
    <text evidence="1">The sequence shown here is derived from an EMBL/GenBank/DDBJ whole genome shotgun (WGS) entry which is preliminary data.</text>
</comment>
<sequence>MVRLMKFILNLSSSNSKFILSKVLFKTNQIIDASLINKATAPNACVSFRIYHPNMDSTVKMCWAVTKLLMIPA</sequence>
<organism evidence="1 2">
    <name type="scientific">Euplotes crassus</name>
    <dbReference type="NCBI Taxonomy" id="5936"/>
    <lineage>
        <taxon>Eukaryota</taxon>
        <taxon>Sar</taxon>
        <taxon>Alveolata</taxon>
        <taxon>Ciliophora</taxon>
        <taxon>Intramacronucleata</taxon>
        <taxon>Spirotrichea</taxon>
        <taxon>Hypotrichia</taxon>
        <taxon>Euplotida</taxon>
        <taxon>Euplotidae</taxon>
        <taxon>Moneuplotes</taxon>
    </lineage>
</organism>
<keyword evidence="2" id="KW-1185">Reference proteome</keyword>
<dbReference type="EMBL" id="CAMPGE010010390">
    <property type="protein sequence ID" value="CAI2369239.1"/>
    <property type="molecule type" value="Genomic_DNA"/>
</dbReference>
<accession>A0AAD1UI77</accession>
<proteinExistence type="predicted"/>
<evidence type="ECO:0000313" key="2">
    <source>
        <dbReference type="Proteomes" id="UP001295684"/>
    </source>
</evidence>
<gene>
    <name evidence="1" type="ORF">ECRASSUSDP1_LOCUS10537</name>
</gene>
<dbReference type="AlphaFoldDB" id="A0AAD1UI77"/>
<name>A0AAD1UI77_EUPCR</name>
<reference evidence="1" key="1">
    <citation type="submission" date="2023-07" db="EMBL/GenBank/DDBJ databases">
        <authorList>
            <consortium name="AG Swart"/>
            <person name="Singh M."/>
            <person name="Singh A."/>
            <person name="Seah K."/>
            <person name="Emmerich C."/>
        </authorList>
    </citation>
    <scope>NUCLEOTIDE SEQUENCE</scope>
    <source>
        <strain evidence="1">DP1</strain>
    </source>
</reference>
<dbReference type="Proteomes" id="UP001295684">
    <property type="component" value="Unassembled WGS sequence"/>
</dbReference>
<evidence type="ECO:0000313" key="1">
    <source>
        <dbReference type="EMBL" id="CAI2369239.1"/>
    </source>
</evidence>